<dbReference type="NCBIfam" id="TIGR03364">
    <property type="entry name" value="HpnW_proposed"/>
    <property type="match status" value="1"/>
</dbReference>
<sequence length="409" mass="45385">MTALNHALNHHQDSSGARPRVAIVGAGIVGIAHAWAAARRGWEVVLLERNRQAQGASIRNFGMVWPIGQEHGELYRTALESRGLWLELARETGLWARPCGSLHLAYRDDELAVFDEFAQMAPAFDYDCRLIPPQEALKMSAAAKPDGLLAALWSPTEVCVDPREIISKTPAWLEKRFGVELRYDTAVEKIDSHGVTTGDGSRILADKVVVAAGTDFRYLYPEQFVDAGFRQCKLQMMRTPVQPHGWTLGPMLAGGLTLRHYEAFAQCPSLSALKARVAAEAPELDKYGIHVMASQNGLGEVVLGDSHEYGDDVTPFDKREIEELMLRELRKMIDLPDWTIQERWHGIYPKAPGLIQFECQPDPNVEVVIASGGCGMTMSFGYANRLWNRWDTTEGRVHAAANGRVESPA</sequence>
<gene>
    <name evidence="6" type="ORF">I41_22150</name>
</gene>
<evidence type="ECO:0000256" key="1">
    <source>
        <dbReference type="ARBA" id="ARBA00001974"/>
    </source>
</evidence>
<evidence type="ECO:0000313" key="6">
    <source>
        <dbReference type="EMBL" id="QDT73026.1"/>
    </source>
</evidence>
<evidence type="ECO:0000259" key="5">
    <source>
        <dbReference type="Pfam" id="PF01266"/>
    </source>
</evidence>
<dbReference type="SUPFAM" id="SSF51905">
    <property type="entry name" value="FAD/NAD(P)-binding domain"/>
    <property type="match status" value="1"/>
</dbReference>
<dbReference type="KEGG" id="llh:I41_22150"/>
<evidence type="ECO:0000256" key="3">
    <source>
        <dbReference type="ARBA" id="ARBA00022630"/>
    </source>
</evidence>
<evidence type="ECO:0000256" key="4">
    <source>
        <dbReference type="ARBA" id="ARBA00023002"/>
    </source>
</evidence>
<evidence type="ECO:0000313" key="7">
    <source>
        <dbReference type="Proteomes" id="UP000317909"/>
    </source>
</evidence>
<dbReference type="PANTHER" id="PTHR13847">
    <property type="entry name" value="SARCOSINE DEHYDROGENASE-RELATED"/>
    <property type="match status" value="1"/>
</dbReference>
<reference evidence="6 7" key="1">
    <citation type="submission" date="2019-02" db="EMBL/GenBank/DDBJ databases">
        <title>Deep-cultivation of Planctomycetes and their phenomic and genomic characterization uncovers novel biology.</title>
        <authorList>
            <person name="Wiegand S."/>
            <person name="Jogler M."/>
            <person name="Boedeker C."/>
            <person name="Pinto D."/>
            <person name="Vollmers J."/>
            <person name="Rivas-Marin E."/>
            <person name="Kohn T."/>
            <person name="Peeters S.H."/>
            <person name="Heuer A."/>
            <person name="Rast P."/>
            <person name="Oberbeckmann S."/>
            <person name="Bunk B."/>
            <person name="Jeske O."/>
            <person name="Meyerdierks A."/>
            <person name="Storesund J.E."/>
            <person name="Kallscheuer N."/>
            <person name="Luecker S."/>
            <person name="Lage O.M."/>
            <person name="Pohl T."/>
            <person name="Merkel B.J."/>
            <person name="Hornburger P."/>
            <person name="Mueller R.-W."/>
            <person name="Bruemmer F."/>
            <person name="Labrenz M."/>
            <person name="Spormann A.M."/>
            <person name="Op den Camp H."/>
            <person name="Overmann J."/>
            <person name="Amann R."/>
            <person name="Jetten M.S.M."/>
            <person name="Mascher T."/>
            <person name="Medema M.H."/>
            <person name="Devos D.P."/>
            <person name="Kaster A.-K."/>
            <person name="Ovreas L."/>
            <person name="Rohde M."/>
            <person name="Galperin M.Y."/>
            <person name="Jogler C."/>
        </authorList>
    </citation>
    <scope>NUCLEOTIDE SEQUENCE [LARGE SCALE GENOMIC DNA]</scope>
    <source>
        <strain evidence="6 7">I41</strain>
    </source>
</reference>
<dbReference type="EMBL" id="CP036339">
    <property type="protein sequence ID" value="QDT73026.1"/>
    <property type="molecule type" value="Genomic_DNA"/>
</dbReference>
<keyword evidence="6" id="KW-0489">Methyltransferase</keyword>
<comment type="similarity">
    <text evidence="2">Belongs to the DadA oxidoreductase family.</text>
</comment>
<keyword evidence="7" id="KW-1185">Reference proteome</keyword>
<proteinExistence type="inferred from homology"/>
<dbReference type="OrthoDB" id="9799943at2"/>
<comment type="cofactor">
    <cofactor evidence="1">
        <name>FAD</name>
        <dbReference type="ChEBI" id="CHEBI:57692"/>
    </cofactor>
</comment>
<keyword evidence="4" id="KW-0560">Oxidoreductase</keyword>
<keyword evidence="3" id="KW-0285">Flavoprotein</keyword>
<dbReference type="GO" id="GO:0032259">
    <property type="term" value="P:methylation"/>
    <property type="evidence" value="ECO:0007669"/>
    <property type="project" value="UniProtKB-KW"/>
</dbReference>
<dbReference type="Gene3D" id="3.30.9.10">
    <property type="entry name" value="D-Amino Acid Oxidase, subunit A, domain 2"/>
    <property type="match status" value="1"/>
</dbReference>
<name>A0A517TXB7_9BACT</name>
<organism evidence="6 7">
    <name type="scientific">Lacipirellula limnantheis</name>
    <dbReference type="NCBI Taxonomy" id="2528024"/>
    <lineage>
        <taxon>Bacteria</taxon>
        <taxon>Pseudomonadati</taxon>
        <taxon>Planctomycetota</taxon>
        <taxon>Planctomycetia</taxon>
        <taxon>Pirellulales</taxon>
        <taxon>Lacipirellulaceae</taxon>
        <taxon>Lacipirellula</taxon>
    </lineage>
</organism>
<dbReference type="InterPro" id="IPR036188">
    <property type="entry name" value="FAD/NAD-bd_sf"/>
</dbReference>
<evidence type="ECO:0000256" key="2">
    <source>
        <dbReference type="ARBA" id="ARBA00009410"/>
    </source>
</evidence>
<dbReference type="GO" id="GO:0005737">
    <property type="term" value="C:cytoplasm"/>
    <property type="evidence" value="ECO:0007669"/>
    <property type="project" value="TreeGrafter"/>
</dbReference>
<dbReference type="PANTHER" id="PTHR13847:SF286">
    <property type="entry name" value="D-AMINO ACID DEHYDROGENASE"/>
    <property type="match status" value="1"/>
</dbReference>
<keyword evidence="6" id="KW-0808">Transferase</keyword>
<dbReference type="Pfam" id="PF01266">
    <property type="entry name" value="DAO"/>
    <property type="match status" value="1"/>
</dbReference>
<dbReference type="InterPro" id="IPR017741">
    <property type="entry name" value="FAD-dependent_OxRdtase_HpnW"/>
</dbReference>
<feature type="domain" description="FAD dependent oxidoreductase" evidence="5">
    <location>
        <begin position="20"/>
        <end position="383"/>
    </location>
</feature>
<dbReference type="RefSeq" id="WP_145432529.1">
    <property type="nucleotide sequence ID" value="NZ_CP036339.1"/>
</dbReference>
<dbReference type="InterPro" id="IPR006076">
    <property type="entry name" value="FAD-dep_OxRdtase"/>
</dbReference>
<protein>
    <submittedName>
        <fullName evidence="6">Bifunctional tRNA (Mnm(5)s(2)U34)-methyltransferase/FAD-dependent cmnm(5)s(2)U34 oxidoreductase</fullName>
    </submittedName>
</protein>
<dbReference type="AlphaFoldDB" id="A0A517TXB7"/>
<dbReference type="Proteomes" id="UP000317909">
    <property type="component" value="Chromosome"/>
</dbReference>
<dbReference type="GO" id="GO:0008168">
    <property type="term" value="F:methyltransferase activity"/>
    <property type="evidence" value="ECO:0007669"/>
    <property type="project" value="UniProtKB-KW"/>
</dbReference>
<dbReference type="Gene3D" id="3.50.50.60">
    <property type="entry name" value="FAD/NAD(P)-binding domain"/>
    <property type="match status" value="1"/>
</dbReference>
<accession>A0A517TXB7</accession>
<dbReference type="GO" id="GO:0016491">
    <property type="term" value="F:oxidoreductase activity"/>
    <property type="evidence" value="ECO:0007669"/>
    <property type="project" value="UniProtKB-KW"/>
</dbReference>